<dbReference type="AlphaFoldDB" id="X6M0N8"/>
<name>X6M0N8_RETFI</name>
<accession>X6M0N8</accession>
<dbReference type="Gene3D" id="3.40.140.10">
    <property type="entry name" value="Cytidine Deaminase, domain 2"/>
    <property type="match status" value="1"/>
</dbReference>
<feature type="non-terminal residue" evidence="1">
    <location>
        <position position="217"/>
    </location>
</feature>
<dbReference type="OrthoDB" id="414540at2759"/>
<proteinExistence type="predicted"/>
<dbReference type="SUPFAM" id="SSF53927">
    <property type="entry name" value="Cytidine deaminase-like"/>
    <property type="match status" value="1"/>
</dbReference>
<dbReference type="Proteomes" id="UP000023152">
    <property type="component" value="Unassembled WGS sequence"/>
</dbReference>
<evidence type="ECO:0000313" key="2">
    <source>
        <dbReference type="Proteomes" id="UP000023152"/>
    </source>
</evidence>
<sequence>MSTEMVKQLQLTSIAPKEDILYLEKAFGFLKSMTPPSQSNFRVVAVITYYDIEIDINIQKTFHFTSALKYVIGCNAEPSQMEGSLCGERNCLLQLCALNPHRAFTIESVYVVTDHTEPVMCGSLCLEFLSSMACPFTRMVFAAKDDTISPPRYLYNFHYLKDLYLFPSLLKFVPFPNPLKLKAFADVLLEHAKEDIEVCLFVFFFSHSHLYSFFCKV</sequence>
<dbReference type="EMBL" id="ASPP01026651">
    <property type="protein sequence ID" value="ETO06967.1"/>
    <property type="molecule type" value="Genomic_DNA"/>
</dbReference>
<evidence type="ECO:0000313" key="1">
    <source>
        <dbReference type="EMBL" id="ETO06967.1"/>
    </source>
</evidence>
<protein>
    <submittedName>
        <fullName evidence="1">Uncharacterized protein</fullName>
    </submittedName>
</protein>
<keyword evidence="2" id="KW-1185">Reference proteome</keyword>
<reference evidence="1 2" key="1">
    <citation type="journal article" date="2013" name="Curr. Biol.">
        <title>The Genome of the Foraminiferan Reticulomyxa filosa.</title>
        <authorList>
            <person name="Glockner G."/>
            <person name="Hulsmann N."/>
            <person name="Schleicher M."/>
            <person name="Noegel A.A."/>
            <person name="Eichinger L."/>
            <person name="Gallinger C."/>
            <person name="Pawlowski J."/>
            <person name="Sierra R."/>
            <person name="Euteneuer U."/>
            <person name="Pillet L."/>
            <person name="Moustafa A."/>
            <person name="Platzer M."/>
            <person name="Groth M."/>
            <person name="Szafranski K."/>
            <person name="Schliwa M."/>
        </authorList>
    </citation>
    <scope>NUCLEOTIDE SEQUENCE [LARGE SCALE GENOMIC DNA]</scope>
</reference>
<dbReference type="InterPro" id="IPR016193">
    <property type="entry name" value="Cytidine_deaminase-like"/>
</dbReference>
<comment type="caution">
    <text evidence="1">The sequence shown here is derived from an EMBL/GenBank/DDBJ whole genome shotgun (WGS) entry which is preliminary data.</text>
</comment>
<organism evidence="1 2">
    <name type="scientific">Reticulomyxa filosa</name>
    <dbReference type="NCBI Taxonomy" id="46433"/>
    <lineage>
        <taxon>Eukaryota</taxon>
        <taxon>Sar</taxon>
        <taxon>Rhizaria</taxon>
        <taxon>Retaria</taxon>
        <taxon>Foraminifera</taxon>
        <taxon>Monothalamids</taxon>
        <taxon>Reticulomyxidae</taxon>
        <taxon>Reticulomyxa</taxon>
    </lineage>
</organism>
<gene>
    <name evidence="1" type="ORF">RFI_30427</name>
</gene>
<dbReference type="GO" id="GO:0003824">
    <property type="term" value="F:catalytic activity"/>
    <property type="evidence" value="ECO:0007669"/>
    <property type="project" value="InterPro"/>
</dbReference>